<feature type="region of interest" description="Disordered" evidence="1">
    <location>
        <begin position="206"/>
        <end position="234"/>
    </location>
</feature>
<keyword evidence="3" id="KW-1185">Reference proteome</keyword>
<reference evidence="2 3" key="1">
    <citation type="submission" date="2020-06" db="EMBL/GenBank/DDBJ databases">
        <title>Genome mining for natural products.</title>
        <authorList>
            <person name="Zhang B."/>
            <person name="Shi J."/>
            <person name="Ge H."/>
        </authorList>
    </citation>
    <scope>NUCLEOTIDE SEQUENCE [LARGE SCALE GENOMIC DNA]</scope>
    <source>
        <strain evidence="2 3">NA02069</strain>
    </source>
</reference>
<protein>
    <submittedName>
        <fullName evidence="2">Uncharacterized protein</fullName>
    </submittedName>
</protein>
<evidence type="ECO:0000313" key="3">
    <source>
        <dbReference type="Proteomes" id="UP000509418"/>
    </source>
</evidence>
<accession>A0A7H8TEN8</accession>
<sequence length="234" mass="24787">MTETDTRTPHGRTPAFWYGLPHGYVRIDLDPPLDGVVELVRQVMAMPEDERGRAEEALRFYAATVGALNAQRVQSCALGLHPNDDGGLTSSVLTVSTLPTSGGHAKLVIASLAGTAADRRDVGMRPLELPCGLGFLAEENRRTLAPGRSPEGGDGPRSGMVWQGTIAVTGPGGHDIVMIQLVTEAVDQADDYRDVLLGIAHTLTYTDPSQPRAGEIQDSPVPGSAAHQVQSDFG</sequence>
<evidence type="ECO:0000256" key="1">
    <source>
        <dbReference type="SAM" id="MobiDB-lite"/>
    </source>
</evidence>
<dbReference type="EMBL" id="CP056041">
    <property type="protein sequence ID" value="QKZ21956.1"/>
    <property type="molecule type" value="Genomic_DNA"/>
</dbReference>
<dbReference type="Proteomes" id="UP000509418">
    <property type="component" value="Chromosome"/>
</dbReference>
<gene>
    <name evidence="2" type="ORF">HUT05_34195</name>
</gene>
<feature type="region of interest" description="Disordered" evidence="1">
    <location>
        <begin position="142"/>
        <end position="161"/>
    </location>
</feature>
<evidence type="ECO:0000313" key="2">
    <source>
        <dbReference type="EMBL" id="QKZ21956.1"/>
    </source>
</evidence>
<dbReference type="RefSeq" id="WP_176577359.1">
    <property type="nucleotide sequence ID" value="NZ_CBDRGH010000002.1"/>
</dbReference>
<name>A0A7H8TEN8_STRCX</name>
<dbReference type="AlphaFoldDB" id="A0A7H8TEN8"/>
<organism evidence="2 3">
    <name type="scientific">Streptomyces chartreusis</name>
    <dbReference type="NCBI Taxonomy" id="1969"/>
    <lineage>
        <taxon>Bacteria</taxon>
        <taxon>Bacillati</taxon>
        <taxon>Actinomycetota</taxon>
        <taxon>Actinomycetes</taxon>
        <taxon>Kitasatosporales</taxon>
        <taxon>Streptomycetaceae</taxon>
        <taxon>Streptomyces</taxon>
    </lineage>
</organism>
<proteinExistence type="predicted"/>